<sequence length="106" mass="12149">GEGGEDYLLASAYNHLELYKWLYEIGIEAEVPIRITYEINHFLNSQGVSGSTTLKRCTPFTFFCRNGNLKAIKWLYNCKEPIFVKHSSIHKENPFPGAPPASFFFQ</sequence>
<dbReference type="EMBL" id="BART01019593">
    <property type="protein sequence ID" value="GAG93791.1"/>
    <property type="molecule type" value="Genomic_DNA"/>
</dbReference>
<name>X1DBH9_9ZZZZ</name>
<evidence type="ECO:0000313" key="1">
    <source>
        <dbReference type="EMBL" id="GAG93791.1"/>
    </source>
</evidence>
<reference evidence="1" key="1">
    <citation type="journal article" date="2014" name="Front. Microbiol.">
        <title>High frequency of phylogenetically diverse reductive dehalogenase-homologous genes in deep subseafloor sedimentary metagenomes.</title>
        <authorList>
            <person name="Kawai M."/>
            <person name="Futagami T."/>
            <person name="Toyoda A."/>
            <person name="Takaki Y."/>
            <person name="Nishi S."/>
            <person name="Hori S."/>
            <person name="Arai W."/>
            <person name="Tsubouchi T."/>
            <person name="Morono Y."/>
            <person name="Uchiyama I."/>
            <person name="Ito T."/>
            <person name="Fujiyama A."/>
            <person name="Inagaki F."/>
            <person name="Takami H."/>
        </authorList>
    </citation>
    <scope>NUCLEOTIDE SEQUENCE</scope>
    <source>
        <strain evidence="1">Expedition CK06-06</strain>
    </source>
</reference>
<dbReference type="SUPFAM" id="SSF140860">
    <property type="entry name" value="Pseudo ankyrin repeat-like"/>
    <property type="match status" value="1"/>
</dbReference>
<proteinExistence type="predicted"/>
<accession>X1DBH9</accession>
<comment type="caution">
    <text evidence="1">The sequence shown here is derived from an EMBL/GenBank/DDBJ whole genome shotgun (WGS) entry which is preliminary data.</text>
</comment>
<organism evidence="1">
    <name type="scientific">marine sediment metagenome</name>
    <dbReference type="NCBI Taxonomy" id="412755"/>
    <lineage>
        <taxon>unclassified sequences</taxon>
        <taxon>metagenomes</taxon>
        <taxon>ecological metagenomes</taxon>
    </lineage>
</organism>
<feature type="non-terminal residue" evidence="1">
    <location>
        <position position="1"/>
    </location>
</feature>
<dbReference type="AlphaFoldDB" id="X1DBH9"/>
<gene>
    <name evidence="1" type="ORF">S01H4_36617</name>
</gene>
<protein>
    <submittedName>
        <fullName evidence="1">Uncharacterized protein</fullName>
    </submittedName>
</protein>